<dbReference type="CAZy" id="GT9">
    <property type="family name" value="Glycosyltransferase Family 9"/>
</dbReference>
<keyword evidence="2 3" id="KW-0808">Transferase</keyword>
<dbReference type="CDD" id="cd03789">
    <property type="entry name" value="GT9_LPS_heptosyltransferase"/>
    <property type="match status" value="1"/>
</dbReference>
<dbReference type="RefSeq" id="WP_011366680.1">
    <property type="nucleotide sequence ID" value="NC_007519.1"/>
</dbReference>
<reference evidence="3 4" key="1">
    <citation type="journal article" date="2011" name="J. Bacteriol.">
        <title>Complete genome sequence and updated annotation of Desulfovibrio alaskensis G20.</title>
        <authorList>
            <person name="Hauser L.J."/>
            <person name="Land M.L."/>
            <person name="Brown S.D."/>
            <person name="Larimer F."/>
            <person name="Keller K.L."/>
            <person name="Rapp-Giles B.J."/>
            <person name="Price M.N."/>
            <person name="Lin M."/>
            <person name="Bruce D.C."/>
            <person name="Detter J.C."/>
            <person name="Tapia R."/>
            <person name="Han C.S."/>
            <person name="Goodwin L.A."/>
            <person name="Cheng J.F."/>
            <person name="Pitluck S."/>
            <person name="Copeland A."/>
            <person name="Lucas S."/>
            <person name="Nolan M."/>
            <person name="Lapidus A.L."/>
            <person name="Palumbo A.V."/>
            <person name="Wall J.D."/>
        </authorList>
    </citation>
    <scope>NUCLEOTIDE SEQUENCE [LARGE SCALE GENOMIC DNA]</scope>
    <source>
        <strain evidence="4">ATCC BAA 1058 / DSM 17464 / G20</strain>
    </source>
</reference>
<accession>Q315N0</accession>
<dbReference type="HOGENOM" id="CLU_032383_0_0_7"/>
<dbReference type="InterPro" id="IPR051199">
    <property type="entry name" value="LPS_LOS_Heptosyltrfase"/>
</dbReference>
<dbReference type="KEGG" id="dde:Dde_0565"/>
<keyword evidence="4" id="KW-1185">Reference proteome</keyword>
<evidence type="ECO:0000313" key="3">
    <source>
        <dbReference type="EMBL" id="ABB37366.1"/>
    </source>
</evidence>
<sequence length="543" mass="60181">MNTLIINLTRFGDLLQTQPVISGLTARGHRVSLVCLENFAPATAMLRHVEAVYPLPGARLLSLMESGWHGGLSELWQWSRTVRSNAAPRTVLNLTASLSVRLLARHLTGADAQLHGFALDSEGFGHNTDPWSTFLQASTRMRGCSPFNIIDLFRMSAGLDGTQCPFELNSPADSVREAMNNTLQAHTGNLLRSGAMRHPPRGFVALQPGASEERRRWPVEHFARTGDMLWQSHGLCPVLLGSGAEAELGRRYAAAATAPHINLIGATDLPSLGAALLAARLLISNDTGTMHLAAGLGVPVLAIFLATAQPWDTGPYKEGMCSLEPDLPCHPCPFNSRCPHEHICRRHIQPATVHAMTARWLDTGFWSAQPEEKDARVWISRLRSDGFLDLESLSGHENTDRTVWVRLQRHFYSQFLDRAPAARFGTGTVRTINEPEQLLKPENDTLQAALDELAQADALLHLLQEQGNALRHRSVEMLKKRFLATWQKLQVLWDASPRFNVLGFLWMSETQEAGACLDTVLALAARYRTLITTWRTHLLREGI</sequence>
<evidence type="ECO:0000256" key="2">
    <source>
        <dbReference type="ARBA" id="ARBA00022679"/>
    </source>
</evidence>
<gene>
    <name evidence="3" type="ordered locus">Dde_0565</name>
</gene>
<name>Q315N0_OLEA2</name>
<dbReference type="InterPro" id="IPR002201">
    <property type="entry name" value="Glyco_trans_9"/>
</dbReference>
<evidence type="ECO:0000313" key="4">
    <source>
        <dbReference type="Proteomes" id="UP000002710"/>
    </source>
</evidence>
<dbReference type="PANTHER" id="PTHR30160:SF7">
    <property type="entry name" value="ADP-HEPTOSE--LPS HEPTOSYLTRANSFERASE 2"/>
    <property type="match status" value="1"/>
</dbReference>
<dbReference type="STRING" id="207559.Dde_0565"/>
<dbReference type="Proteomes" id="UP000002710">
    <property type="component" value="Chromosome"/>
</dbReference>
<dbReference type="GO" id="GO:0009244">
    <property type="term" value="P:lipopolysaccharide core region biosynthetic process"/>
    <property type="evidence" value="ECO:0007669"/>
    <property type="project" value="TreeGrafter"/>
</dbReference>
<proteinExistence type="predicted"/>
<dbReference type="Pfam" id="PF01075">
    <property type="entry name" value="Glyco_transf_9"/>
    <property type="match status" value="1"/>
</dbReference>
<dbReference type="PANTHER" id="PTHR30160">
    <property type="entry name" value="TETRAACYLDISACCHARIDE 4'-KINASE-RELATED"/>
    <property type="match status" value="1"/>
</dbReference>
<dbReference type="eggNOG" id="COG0859">
    <property type="taxonomic scope" value="Bacteria"/>
</dbReference>
<dbReference type="SUPFAM" id="SSF53756">
    <property type="entry name" value="UDP-Glycosyltransferase/glycogen phosphorylase"/>
    <property type="match status" value="1"/>
</dbReference>
<dbReference type="EMBL" id="CP000112">
    <property type="protein sequence ID" value="ABB37366.1"/>
    <property type="molecule type" value="Genomic_DNA"/>
</dbReference>
<dbReference type="Gene3D" id="3.40.50.2000">
    <property type="entry name" value="Glycogen Phosphorylase B"/>
    <property type="match status" value="2"/>
</dbReference>
<dbReference type="GO" id="GO:0005829">
    <property type="term" value="C:cytosol"/>
    <property type="evidence" value="ECO:0007669"/>
    <property type="project" value="TreeGrafter"/>
</dbReference>
<evidence type="ECO:0000256" key="1">
    <source>
        <dbReference type="ARBA" id="ARBA00022676"/>
    </source>
</evidence>
<keyword evidence="1" id="KW-0328">Glycosyltransferase</keyword>
<organism evidence="3 4">
    <name type="scientific">Oleidesulfovibrio alaskensis (strain ATCC BAA-1058 / DSM 17464 / G20)</name>
    <name type="common">Desulfovibrio alaskensis</name>
    <dbReference type="NCBI Taxonomy" id="207559"/>
    <lineage>
        <taxon>Bacteria</taxon>
        <taxon>Pseudomonadati</taxon>
        <taxon>Thermodesulfobacteriota</taxon>
        <taxon>Desulfovibrionia</taxon>
        <taxon>Desulfovibrionales</taxon>
        <taxon>Desulfovibrionaceae</taxon>
        <taxon>Oleidesulfovibrio</taxon>
    </lineage>
</organism>
<dbReference type="GO" id="GO:0008713">
    <property type="term" value="F:ADP-heptose-lipopolysaccharide heptosyltransferase activity"/>
    <property type="evidence" value="ECO:0007669"/>
    <property type="project" value="TreeGrafter"/>
</dbReference>
<dbReference type="AlphaFoldDB" id="Q315N0"/>
<protein>
    <submittedName>
        <fullName evidence="3">Glycosyl transferase family 9</fullName>
    </submittedName>
</protein>